<reference evidence="4" key="1">
    <citation type="journal article" date="2019" name="Int. J. Syst. Evol. Microbiol.">
        <title>The Global Catalogue of Microorganisms (GCM) 10K type strain sequencing project: providing services to taxonomists for standard genome sequencing and annotation.</title>
        <authorList>
            <consortium name="The Broad Institute Genomics Platform"/>
            <consortium name="The Broad Institute Genome Sequencing Center for Infectious Disease"/>
            <person name="Wu L."/>
            <person name="Ma J."/>
        </authorList>
    </citation>
    <scope>NUCLEOTIDE SEQUENCE [LARGE SCALE GENOMIC DNA]</scope>
    <source>
        <strain evidence="4">JCM 15478</strain>
    </source>
</reference>
<sequence length="190" mass="20372">MTMRLAHLVSLLCAGLFAGFLVAVLVLENSLRSYGAPVYTQVRQVELDGLDKLAAATLIPATAATLLLVVLAFRARARARWLALAALVLMAVVLVVTVSVNLPINSEQLDWSVRTPPADWADERDRWQLAHVVRTVAALAAFALLATAMTRRGTGEGHGTAVRGGPAVRRETAAQRDTAARTALQRWPSG</sequence>
<evidence type="ECO:0000256" key="1">
    <source>
        <dbReference type="SAM" id="MobiDB-lite"/>
    </source>
</evidence>
<keyword evidence="4" id="KW-1185">Reference proteome</keyword>
<name>A0ABP5HNW6_9ACTN</name>
<protein>
    <recommendedName>
        <fullName evidence="5">Integral membrane protein</fullName>
    </recommendedName>
</protein>
<dbReference type="Proteomes" id="UP001500016">
    <property type="component" value="Unassembled WGS sequence"/>
</dbReference>
<dbReference type="EMBL" id="BAAAPE010000008">
    <property type="protein sequence ID" value="GAA2076983.1"/>
    <property type="molecule type" value="Genomic_DNA"/>
</dbReference>
<dbReference type="InterPro" id="IPR013901">
    <property type="entry name" value="Anthrone_oxy"/>
</dbReference>
<evidence type="ECO:0008006" key="5">
    <source>
        <dbReference type="Google" id="ProtNLM"/>
    </source>
</evidence>
<feature type="transmembrane region" description="Helical" evidence="2">
    <location>
        <begin position="129"/>
        <end position="148"/>
    </location>
</feature>
<keyword evidence="2" id="KW-1133">Transmembrane helix</keyword>
<feature type="transmembrane region" description="Helical" evidence="2">
    <location>
        <begin position="81"/>
        <end position="104"/>
    </location>
</feature>
<keyword evidence="2" id="KW-0812">Transmembrane</keyword>
<keyword evidence="2" id="KW-0472">Membrane</keyword>
<evidence type="ECO:0000313" key="3">
    <source>
        <dbReference type="EMBL" id="GAA2076983.1"/>
    </source>
</evidence>
<evidence type="ECO:0000313" key="4">
    <source>
        <dbReference type="Proteomes" id="UP001500016"/>
    </source>
</evidence>
<dbReference type="Pfam" id="PF08592">
    <property type="entry name" value="Anthrone_oxy"/>
    <property type="match status" value="1"/>
</dbReference>
<feature type="region of interest" description="Disordered" evidence="1">
    <location>
        <begin position="154"/>
        <end position="190"/>
    </location>
</feature>
<feature type="transmembrane region" description="Helical" evidence="2">
    <location>
        <begin position="54"/>
        <end position="74"/>
    </location>
</feature>
<gene>
    <name evidence="3" type="ORF">GCM10009801_32750</name>
</gene>
<proteinExistence type="predicted"/>
<evidence type="ECO:0000256" key="2">
    <source>
        <dbReference type="SAM" id="Phobius"/>
    </source>
</evidence>
<accession>A0ABP5HNW6</accession>
<feature type="compositionally biased region" description="Low complexity" evidence="1">
    <location>
        <begin position="175"/>
        <end position="190"/>
    </location>
</feature>
<organism evidence="3 4">
    <name type="scientific">Streptomyces albiaxialis</name>
    <dbReference type="NCBI Taxonomy" id="329523"/>
    <lineage>
        <taxon>Bacteria</taxon>
        <taxon>Bacillati</taxon>
        <taxon>Actinomycetota</taxon>
        <taxon>Actinomycetes</taxon>
        <taxon>Kitasatosporales</taxon>
        <taxon>Streptomycetaceae</taxon>
        <taxon>Streptomyces</taxon>
    </lineage>
</organism>
<dbReference type="RefSeq" id="WP_344528658.1">
    <property type="nucleotide sequence ID" value="NZ_BAAAPE010000008.1"/>
</dbReference>
<comment type="caution">
    <text evidence="3">The sequence shown here is derived from an EMBL/GenBank/DDBJ whole genome shotgun (WGS) entry which is preliminary data.</text>
</comment>